<reference evidence="1 2" key="1">
    <citation type="submission" date="2021-01" db="EMBL/GenBank/DDBJ databases">
        <title>Whole genome shotgun sequence of Verrucosispora gifhornensis NBRC 16317.</title>
        <authorList>
            <person name="Komaki H."/>
            <person name="Tamura T."/>
        </authorList>
    </citation>
    <scope>NUCLEOTIDE SEQUENCE [LARGE SCALE GENOMIC DNA]</scope>
    <source>
        <strain evidence="1 2">NBRC 16317</strain>
    </source>
</reference>
<protein>
    <recommendedName>
        <fullName evidence="3">Major Facilitator Superfamily protein</fullName>
    </recommendedName>
</protein>
<dbReference type="Proteomes" id="UP000647860">
    <property type="component" value="Unassembled WGS sequence"/>
</dbReference>
<keyword evidence="2" id="KW-1185">Reference proteome</keyword>
<dbReference type="EMBL" id="BOPA01000079">
    <property type="protein sequence ID" value="GIJ19320.1"/>
    <property type="molecule type" value="Genomic_DNA"/>
</dbReference>
<evidence type="ECO:0000313" key="1">
    <source>
        <dbReference type="EMBL" id="GIJ19320.1"/>
    </source>
</evidence>
<organism evidence="1 2">
    <name type="scientific">Micromonospora gifhornensis</name>
    <dbReference type="NCBI Taxonomy" id="84594"/>
    <lineage>
        <taxon>Bacteria</taxon>
        <taxon>Bacillati</taxon>
        <taxon>Actinomycetota</taxon>
        <taxon>Actinomycetes</taxon>
        <taxon>Micromonosporales</taxon>
        <taxon>Micromonosporaceae</taxon>
        <taxon>Micromonospora</taxon>
    </lineage>
</organism>
<comment type="caution">
    <text evidence="1">The sequence shown here is derived from an EMBL/GenBank/DDBJ whole genome shotgun (WGS) entry which is preliminary data.</text>
</comment>
<accession>A0ABQ4IN27</accession>
<evidence type="ECO:0000313" key="2">
    <source>
        <dbReference type="Proteomes" id="UP000647860"/>
    </source>
</evidence>
<gene>
    <name evidence="1" type="ORF">Vgi01_60040</name>
</gene>
<proteinExistence type="predicted"/>
<evidence type="ECO:0008006" key="3">
    <source>
        <dbReference type="Google" id="ProtNLM"/>
    </source>
</evidence>
<sequence length="90" mass="9249">MPSTSQSGALRTNIPARLDRLPWSRWHVRILIGLGVVWILDGLEVTVVGNLTGALAKPGSGIQITQSQVTGFGGAMYVAGACAGRCSGAG</sequence>
<name>A0ABQ4IN27_9ACTN</name>